<organism evidence="3 4">
    <name type="scientific">Comamonas faecalis</name>
    <dbReference type="NCBI Taxonomy" id="1387849"/>
    <lineage>
        <taxon>Bacteria</taxon>
        <taxon>Pseudomonadati</taxon>
        <taxon>Pseudomonadota</taxon>
        <taxon>Betaproteobacteria</taxon>
        <taxon>Burkholderiales</taxon>
        <taxon>Comamonadaceae</taxon>
        <taxon>Comamonas</taxon>
    </lineage>
</organism>
<gene>
    <name evidence="3" type="ORF">GCM10022279_21620</name>
</gene>
<feature type="compositionally biased region" description="Pro residues" evidence="1">
    <location>
        <begin position="188"/>
        <end position="215"/>
    </location>
</feature>
<evidence type="ECO:0000313" key="4">
    <source>
        <dbReference type="Proteomes" id="UP001501627"/>
    </source>
</evidence>
<dbReference type="InterPro" id="IPR020012">
    <property type="entry name" value="LysM_FimV"/>
</dbReference>
<proteinExistence type="predicted"/>
<keyword evidence="4" id="KW-1185">Reference proteome</keyword>
<dbReference type="Pfam" id="PF25800">
    <property type="entry name" value="FimV_N"/>
    <property type="match status" value="1"/>
</dbReference>
<dbReference type="InterPro" id="IPR020011">
    <property type="entry name" value="FimV_C"/>
</dbReference>
<dbReference type="InterPro" id="IPR057840">
    <property type="entry name" value="FimV_N"/>
</dbReference>
<feature type="compositionally biased region" description="Polar residues" evidence="1">
    <location>
        <begin position="541"/>
        <end position="560"/>
    </location>
</feature>
<dbReference type="Gene3D" id="1.20.58.2200">
    <property type="match status" value="1"/>
</dbReference>
<feature type="region of interest" description="Disordered" evidence="1">
    <location>
        <begin position="734"/>
        <end position="754"/>
    </location>
</feature>
<feature type="domain" description="FimV N-terminal" evidence="2">
    <location>
        <begin position="48"/>
        <end position="155"/>
    </location>
</feature>
<protein>
    <recommendedName>
        <fullName evidence="2">FimV N-terminal domain-containing protein</fullName>
    </recommendedName>
</protein>
<feature type="compositionally biased region" description="Low complexity" evidence="1">
    <location>
        <begin position="393"/>
        <end position="405"/>
    </location>
</feature>
<feature type="region of interest" description="Disordered" evidence="1">
    <location>
        <begin position="516"/>
        <end position="565"/>
    </location>
</feature>
<dbReference type="InterPro" id="IPR036779">
    <property type="entry name" value="LysM_dom_sf"/>
</dbReference>
<dbReference type="NCBIfam" id="TIGR03505">
    <property type="entry name" value="FimV_core"/>
    <property type="match status" value="1"/>
</dbReference>
<dbReference type="Gene3D" id="1.25.40.10">
    <property type="entry name" value="Tetratricopeptide repeat domain"/>
    <property type="match status" value="1"/>
</dbReference>
<feature type="compositionally biased region" description="Low complexity" evidence="1">
    <location>
        <begin position="216"/>
        <end position="228"/>
    </location>
</feature>
<feature type="region of interest" description="Disordered" evidence="1">
    <location>
        <begin position="162"/>
        <end position="228"/>
    </location>
</feature>
<dbReference type="InterPro" id="IPR011990">
    <property type="entry name" value="TPR-like_helical_dom_sf"/>
</dbReference>
<dbReference type="InterPro" id="IPR038440">
    <property type="entry name" value="FimV_C_sf"/>
</dbReference>
<accession>A0ABP7RHR0</accession>
<dbReference type="Gene3D" id="3.10.350.10">
    <property type="entry name" value="LysM domain"/>
    <property type="match status" value="1"/>
</dbReference>
<dbReference type="Proteomes" id="UP001501627">
    <property type="component" value="Unassembled WGS sequence"/>
</dbReference>
<name>A0ABP7RHR0_9BURK</name>
<feature type="region of interest" description="Disordered" evidence="1">
    <location>
        <begin position="389"/>
        <end position="484"/>
    </location>
</feature>
<feature type="compositionally biased region" description="Polar residues" evidence="1">
    <location>
        <begin position="349"/>
        <end position="369"/>
    </location>
</feature>
<comment type="caution">
    <text evidence="3">The sequence shown here is derived from an EMBL/GenBank/DDBJ whole genome shotgun (WGS) entry which is preliminary data.</text>
</comment>
<dbReference type="EMBL" id="BAABBP010000018">
    <property type="protein sequence ID" value="GAA3997602.1"/>
    <property type="molecule type" value="Genomic_DNA"/>
</dbReference>
<sequence length="917" mass="95403">MLYNHKNPPRQAPILSSSLTYMHRWKLSALALAAALSLGLHANDARALALGRIQVQSALGEPLRAEIALPQITAAEADSLQVAPASAAQFRSQGLEYTPIAHDVRIELQRRPNGTAVLRLSTNTPVNEPFVDLVIDANWSAGHLVRSYTMLFDPPSMQAPAASVTAQAQTTAPAPVAQAAPRAAQRPAPAPRPVSTPPRPEPVAAPRPQPTPAVAPTPVSAEPAAVTVRTGDTAGRIAQAHRPANVSLDQMLVAMLRTNPEAFIQGNVNRLRAGAVLHMPDAGSAQQTTAAEARKIIAAQSRDFNAFRRALAASATKAEVAAAERSAQGSVQTQVQESKAQAPSPDKLTLSQGSVQSGKSEEQLAQNKQADQDAARMAELSKNISELNQLSQDSDASAAATASADAKPDGVAPAATPQVDAPAEDDAAGVAVPAATSASTQAPAAQETAEAETAEPAKPAAKPKARKPAPPPPPEPSLLETLTDDPMVTGGALAILLLLLGYGGYRYSQSRRNREDAHSSLLGESTGSPDSFFGTNGGQHVDTSNSELAGGSSMNYSPSQLDAGGEVDPIAEADVYLAYGRDQQAEEILKEAMRHHPDRVSIPVKLAEIYAKRQDRSALEAMAREVHRLSEGQGQDWSHVAGLGQALDPGNTLYQSALQPLAGGALPGEDGGAFLSSEPNGPATEIDAMARNSVLPDLDLDVDEDRATPSQASDEELSAFAAAAASAALTTPDTLDSRLDSRRDAPVDDASEHTTISVFPEVSLDLPDDLPELPPEATSAFDTARADAATAPAGLELPAEDDDLSFIDSDIAALTGGDATQPMPVAAISEPAALEFDLGDLSLDLNTTPSSLDAQTTPAPVASDALPDDPLATKLALAEEFKAIGDSEGARSLVEEVMAEADGELKARAQRLLAELD</sequence>
<feature type="region of interest" description="Disordered" evidence="1">
    <location>
        <begin position="328"/>
        <end position="376"/>
    </location>
</feature>
<feature type="compositionally biased region" description="Low complexity" evidence="1">
    <location>
        <begin position="162"/>
        <end position="187"/>
    </location>
</feature>
<evidence type="ECO:0000259" key="2">
    <source>
        <dbReference type="Pfam" id="PF25800"/>
    </source>
</evidence>
<evidence type="ECO:0000256" key="1">
    <source>
        <dbReference type="SAM" id="MobiDB-lite"/>
    </source>
</evidence>
<evidence type="ECO:0000313" key="3">
    <source>
        <dbReference type="EMBL" id="GAA3997602.1"/>
    </source>
</evidence>
<feature type="compositionally biased region" description="Basic and acidic residues" evidence="1">
    <location>
        <begin position="735"/>
        <end position="752"/>
    </location>
</feature>
<dbReference type="SUPFAM" id="SSF48452">
    <property type="entry name" value="TPR-like"/>
    <property type="match status" value="1"/>
</dbReference>
<feature type="compositionally biased region" description="Polar residues" evidence="1">
    <location>
        <begin position="328"/>
        <end position="341"/>
    </location>
</feature>
<reference evidence="4" key="1">
    <citation type="journal article" date="2019" name="Int. J. Syst. Evol. Microbiol.">
        <title>The Global Catalogue of Microorganisms (GCM) 10K type strain sequencing project: providing services to taxonomists for standard genome sequencing and annotation.</title>
        <authorList>
            <consortium name="The Broad Institute Genomics Platform"/>
            <consortium name="The Broad Institute Genome Sequencing Center for Infectious Disease"/>
            <person name="Wu L."/>
            <person name="Ma J."/>
        </authorList>
    </citation>
    <scope>NUCLEOTIDE SEQUENCE [LARGE SCALE GENOMIC DNA]</scope>
    <source>
        <strain evidence="4">JCM 17561</strain>
    </source>
</reference>
<feature type="compositionally biased region" description="Low complexity" evidence="1">
    <location>
        <begin position="428"/>
        <end position="448"/>
    </location>
</feature>
<dbReference type="NCBIfam" id="TIGR03504">
    <property type="entry name" value="FimV_Cterm"/>
    <property type="match status" value="1"/>
</dbReference>